<reference evidence="1" key="1">
    <citation type="submission" date="2020-05" db="EMBL/GenBank/DDBJ databases">
        <authorList>
            <person name="Chiriac C."/>
            <person name="Salcher M."/>
            <person name="Ghai R."/>
            <person name="Kavagutti S V."/>
        </authorList>
    </citation>
    <scope>NUCLEOTIDE SEQUENCE</scope>
</reference>
<organism evidence="1">
    <name type="scientific">freshwater metagenome</name>
    <dbReference type="NCBI Taxonomy" id="449393"/>
    <lineage>
        <taxon>unclassified sequences</taxon>
        <taxon>metagenomes</taxon>
        <taxon>ecological metagenomes</taxon>
    </lineage>
</organism>
<dbReference type="InterPro" id="IPR011200">
    <property type="entry name" value="UCP012608"/>
</dbReference>
<name>A0A6J6DDG3_9ZZZZ</name>
<accession>A0A6J6DDG3</accession>
<protein>
    <submittedName>
        <fullName evidence="1">Unannotated protein</fullName>
    </submittedName>
</protein>
<proteinExistence type="predicted"/>
<dbReference type="EMBL" id="CAEZTI010000060">
    <property type="protein sequence ID" value="CAB4561344.1"/>
    <property type="molecule type" value="Genomic_DNA"/>
</dbReference>
<sequence>MVGALRTQSTACEALGSYMYRDLFTALADDYEDGGRTYAILAGRSDRPVHDAIPLRLAGAIHKVVLEGLEPRLARHYPSMGGSPGEDFTADFIGYMKDHIDDIEMGLGRQVQTNEVGRSVVHLVLSHWLTTLDITEFDFLEVGASAGLNLNFDKFYACFGQLRMGSQQSPLRFMGDWFGNAPDVPRIGATVRRRRGTDISPIDVRNHEDATRLLSFIWPDQKARFERTQFALDIAQENPPTVDNASADTWISQQLQRERDCTTVVFHSIVWQYLGKEVQQRFKESMSEFGESATKKAPLIWARMEPSGPVADVRVTVWNGKKKPTEYRLAEVGYHGQNFTWL</sequence>
<dbReference type="AlphaFoldDB" id="A0A6J6DDG3"/>
<evidence type="ECO:0000313" key="1">
    <source>
        <dbReference type="EMBL" id="CAB4561344.1"/>
    </source>
</evidence>
<dbReference type="Pfam" id="PF10094">
    <property type="entry name" value="DUF2332"/>
    <property type="match status" value="1"/>
</dbReference>
<gene>
    <name evidence="1" type="ORF">UFOPK1619_00413</name>
</gene>